<dbReference type="SUPFAM" id="SSF47923">
    <property type="entry name" value="Ypt/Rab-GAP domain of gyp1p"/>
    <property type="match status" value="2"/>
</dbReference>
<evidence type="ECO:0000313" key="4">
    <source>
        <dbReference type="Proteomes" id="UP000053664"/>
    </source>
</evidence>
<dbReference type="Proteomes" id="UP000053664">
    <property type="component" value="Unassembled WGS sequence"/>
</dbReference>
<feature type="region of interest" description="Disordered" evidence="1">
    <location>
        <begin position="143"/>
        <end position="164"/>
    </location>
</feature>
<feature type="compositionally biased region" description="Low complexity" evidence="1">
    <location>
        <begin position="1242"/>
        <end position="1255"/>
    </location>
</feature>
<dbReference type="HOGENOM" id="CLU_006075_0_0_1"/>
<name>A0A061HCJ4_9BASI</name>
<dbReference type="GO" id="GO:0006886">
    <property type="term" value="P:intracellular protein transport"/>
    <property type="evidence" value="ECO:0007669"/>
    <property type="project" value="TreeGrafter"/>
</dbReference>
<reference evidence="3 4" key="1">
    <citation type="journal article" date="2013" name="Plant Cell">
        <title>The transition from a phytopathogenic smut ancestor to an anamorphic biocontrol agent deciphered by comparative whole-genome analysis.</title>
        <authorList>
            <person name="Lefebvre F."/>
            <person name="Joly D.L."/>
            <person name="Labbe C."/>
            <person name="Teichmann B."/>
            <person name="Linning R."/>
            <person name="Belzile F."/>
            <person name="Bakkeren G."/>
            <person name="Belanger R.R."/>
        </authorList>
    </citation>
    <scope>NUCLEOTIDE SEQUENCE [LARGE SCALE GENOMIC DNA]</scope>
    <source>
        <strain evidence="3 4">PF-1</strain>
    </source>
</reference>
<feature type="compositionally biased region" description="Pro residues" evidence="1">
    <location>
        <begin position="242"/>
        <end position="253"/>
    </location>
</feature>
<feature type="compositionally biased region" description="Basic and acidic residues" evidence="1">
    <location>
        <begin position="1297"/>
        <end position="1310"/>
    </location>
</feature>
<feature type="compositionally biased region" description="Low complexity" evidence="1">
    <location>
        <begin position="912"/>
        <end position="934"/>
    </location>
</feature>
<feature type="compositionally biased region" description="Low complexity" evidence="1">
    <location>
        <begin position="1087"/>
        <end position="1119"/>
    </location>
</feature>
<protein>
    <recommendedName>
        <fullName evidence="2">Rab-GAP TBC domain-containing protein</fullName>
    </recommendedName>
</protein>
<proteinExistence type="predicted"/>
<dbReference type="PANTHER" id="PTHR22957">
    <property type="entry name" value="TBC1 DOMAIN FAMILY MEMBER GTPASE-ACTIVATING PROTEIN"/>
    <property type="match status" value="1"/>
</dbReference>
<evidence type="ECO:0000313" key="3">
    <source>
        <dbReference type="EMBL" id="EPQ28331.1"/>
    </source>
</evidence>
<feature type="compositionally biased region" description="Low complexity" evidence="1">
    <location>
        <begin position="663"/>
        <end position="678"/>
    </location>
</feature>
<feature type="region of interest" description="Disordered" evidence="1">
    <location>
        <begin position="755"/>
        <end position="801"/>
    </location>
</feature>
<feature type="region of interest" description="Disordered" evidence="1">
    <location>
        <begin position="717"/>
        <end position="740"/>
    </location>
</feature>
<dbReference type="InterPro" id="IPR035969">
    <property type="entry name" value="Rab-GAP_TBC_sf"/>
</dbReference>
<feature type="region of interest" description="Disordered" evidence="1">
    <location>
        <begin position="212"/>
        <end position="308"/>
    </location>
</feature>
<feature type="region of interest" description="Disordered" evidence="1">
    <location>
        <begin position="357"/>
        <end position="404"/>
    </location>
</feature>
<feature type="region of interest" description="Disordered" evidence="1">
    <location>
        <begin position="646"/>
        <end position="681"/>
    </location>
</feature>
<feature type="region of interest" description="Disordered" evidence="1">
    <location>
        <begin position="1025"/>
        <end position="1370"/>
    </location>
</feature>
<feature type="compositionally biased region" description="Low complexity" evidence="1">
    <location>
        <begin position="254"/>
        <end position="268"/>
    </location>
</feature>
<feature type="region of interest" description="Disordered" evidence="1">
    <location>
        <begin position="816"/>
        <end position="840"/>
    </location>
</feature>
<evidence type="ECO:0000256" key="1">
    <source>
        <dbReference type="SAM" id="MobiDB-lite"/>
    </source>
</evidence>
<organism evidence="3 4">
    <name type="scientific">Pseudozyma flocculosa PF-1</name>
    <dbReference type="NCBI Taxonomy" id="1277687"/>
    <lineage>
        <taxon>Eukaryota</taxon>
        <taxon>Fungi</taxon>
        <taxon>Dikarya</taxon>
        <taxon>Basidiomycota</taxon>
        <taxon>Ustilaginomycotina</taxon>
        <taxon>Ustilaginomycetes</taxon>
        <taxon>Ustilaginales</taxon>
        <taxon>Ustilaginaceae</taxon>
        <taxon>Pseudozyma</taxon>
    </lineage>
</organism>
<accession>A0A061HCJ4</accession>
<dbReference type="Pfam" id="PF00566">
    <property type="entry name" value="RabGAP-TBC"/>
    <property type="match status" value="2"/>
</dbReference>
<feature type="compositionally biased region" description="Low complexity" evidence="1">
    <location>
        <begin position="1264"/>
        <end position="1279"/>
    </location>
</feature>
<dbReference type="GO" id="GO:0005096">
    <property type="term" value="F:GTPase activator activity"/>
    <property type="evidence" value="ECO:0007669"/>
    <property type="project" value="TreeGrafter"/>
</dbReference>
<feature type="compositionally biased region" description="Polar residues" evidence="1">
    <location>
        <begin position="1352"/>
        <end position="1363"/>
    </location>
</feature>
<feature type="region of interest" description="Disordered" evidence="1">
    <location>
        <begin position="853"/>
        <end position="955"/>
    </location>
</feature>
<feature type="region of interest" description="Disordered" evidence="1">
    <location>
        <begin position="1397"/>
        <end position="1423"/>
    </location>
</feature>
<dbReference type="EMBL" id="KE361635">
    <property type="protein sequence ID" value="EPQ28331.1"/>
    <property type="molecule type" value="Genomic_DNA"/>
</dbReference>
<dbReference type="PANTHER" id="PTHR22957:SF27">
    <property type="entry name" value="TBC1 DOMAIN FAMILY MEMBER 13"/>
    <property type="match status" value="1"/>
</dbReference>
<dbReference type="eggNOG" id="KOG4567">
    <property type="taxonomic scope" value="Eukaryota"/>
</dbReference>
<dbReference type="PROSITE" id="PS50086">
    <property type="entry name" value="TBC_RABGAP"/>
    <property type="match status" value="1"/>
</dbReference>
<gene>
    <name evidence="3" type="ORF">PFL1_04158</name>
</gene>
<evidence type="ECO:0000259" key="2">
    <source>
        <dbReference type="PROSITE" id="PS50086"/>
    </source>
</evidence>
<sequence>MSQNGSVRGKAAAAAAQRDRSLMQLLDPSNLMPGHTIADLYSLRHLSLQGGIPDSPSWLRAQAWKVLLGYLPPEKKEWPTVLDKRRQEYYRFVSDFSPSSAGVPQPASPHLSERDALLDQIYKDLSRSRKNGFAFYQGEVRPSRSCPLAPEPADHPASSTRGATAPRLDARQALLERLAQINASFAEQLGRPHQHQAAEQEQKAKARTELLAGQPPSSHGSEPGASNGPRAAPRTEKGALPAGPPIYLSPPSPGGASANSSQASFASAVDTETGNAGTADGPERSDVAGFTADAASGPSEPSDGVTPPIVDRNWHSLLRILYFYALLNPSIGYVQGMNEALFTLFYAFGTAGSLPRKGVRGAAAPTGRTASVSRAAGTGNDGEPAADDGGEGDDSLDDEDEDGTSPHAEADAFWCFSLLIGEVKELYDFEGVDRAMSGDMLAEAPATLSSGVGGGGNFLRIGMAGALKRFSLRLRWLEPELWRSLRAANLDPRMPYYSFRWLACLVSTELSLPSVLRVWDALLAEQETSQEGAFPAKIEFLIDMCCALLIQIKPLLTPILASASATLGDPKAEDRDAFSEGMRVLQAYPEEDVGPVIELAILFRQRRLAADLTGDGPPDDDDVADGAEAGLASSAGWFGSMTRNFSAGAGPLQGTPDGGSPDTSRGSSGWASAASTPSRPSVGGVFQRYAEAIQSSDAAANFSKASTNLTAKALASFGGGSRETSPEPEQPPFTPAKMPSLGAVGASFFKKARSGSDASSAIMGRGGSPQTPDMARWSRDTMPDFPLPDVSNSPAGRTEYTDSMGKRMSLAYSHANGRHRGIGSPTLSDPNSEGGFGSLPLPSLRAAAKLGILPRQRTESPAGSVRGAGPKPLLLRQSARPPREGSSSGTHNLDDEPSRKVSTGPLAHAANGSRSTSRTGRDSSMAGSLSGRSSTTPSETGSGHSGGIDSPNTSLASHAVGQLSSLSSLNGTSAAAIVPIIPPELAAVSPLSSMSGPVGLMGSADGTVSAGAFAKVRAAAAGDASATTTTGGGSAAAAAEHRPKFGEVSSSSDVPLVSGGGASGIGSGSTITRPRPAAAASHRKRGSSSTIGSTSNSVSGSIKSSRATSAAFSTSSAAAEILAEPESWVSGEGVELSDKPVPVPSTSEDAPSDKRTSIFEKPRAAPRPPPEQPGPVLLESQAEEPDAFDAPVASPTRYELHDEPIGVPTSPPDDSAVAPVAKARMRSSSGIVRSKRFTKNRTSTSSSVTAQTTGSIARDSTVTAAGRRSSSSRISGQASKPTLVLPTSHGMLDGGLAEDRGIGATAEDRPPPSPGPGAGTKISTSQLLDQLVSEAPATGQEMPASLRRPASYASNGSYGGRSSTEGHDLLSDDMFAAPTASFGTAPDVAYHERPHMDFRRHDGSGDVGGDGEELDDVEREREGRRISVPLSSTGSFFGNIDGGLEAIGSSLAFPESDVEDNLDEDLIPARRDAVGVL</sequence>
<dbReference type="RefSeq" id="XP_007879873.1">
    <property type="nucleotide sequence ID" value="XM_007881682.1"/>
</dbReference>
<dbReference type="Gene3D" id="1.10.472.80">
    <property type="entry name" value="Ypt/Rab-GAP domain of gyp1p, domain 3"/>
    <property type="match status" value="1"/>
</dbReference>
<dbReference type="KEGG" id="pfp:PFL1_04158"/>
<feature type="compositionally biased region" description="Gly residues" evidence="1">
    <location>
        <begin position="1058"/>
        <end position="1067"/>
    </location>
</feature>
<dbReference type="Gene3D" id="1.10.8.270">
    <property type="entry name" value="putative rabgap domain of human tbc1 domain family member 14 like domains"/>
    <property type="match status" value="1"/>
</dbReference>
<dbReference type="OrthoDB" id="29853at2759"/>
<dbReference type="SMART" id="SM00164">
    <property type="entry name" value="TBC"/>
    <property type="match status" value="1"/>
</dbReference>
<dbReference type="InterPro" id="IPR000195">
    <property type="entry name" value="Rab-GAP-TBC_dom"/>
</dbReference>
<feature type="domain" description="Rab-GAP TBC" evidence="2">
    <location>
        <begin position="54"/>
        <end position="526"/>
    </location>
</feature>
<feature type="compositionally biased region" description="Basic and acidic residues" evidence="1">
    <location>
        <begin position="1151"/>
        <end position="1163"/>
    </location>
</feature>
<feature type="compositionally biased region" description="Acidic residues" evidence="1">
    <location>
        <begin position="384"/>
        <end position="403"/>
    </location>
</feature>
<dbReference type="GeneID" id="19318265"/>